<protein>
    <submittedName>
        <fullName evidence="2">Uncharacterized protein</fullName>
    </submittedName>
</protein>
<feature type="chain" id="PRO_5042068104" evidence="1">
    <location>
        <begin position="22"/>
        <end position="248"/>
    </location>
</feature>
<evidence type="ECO:0000313" key="3">
    <source>
        <dbReference type="Proteomes" id="UP001054902"/>
    </source>
</evidence>
<evidence type="ECO:0000256" key="1">
    <source>
        <dbReference type="SAM" id="SignalP"/>
    </source>
</evidence>
<name>A0AAD3CZ47_9STRA</name>
<accession>A0AAD3CZ47</accession>
<feature type="signal peptide" evidence="1">
    <location>
        <begin position="1"/>
        <end position="21"/>
    </location>
</feature>
<proteinExistence type="predicted"/>
<reference evidence="2 3" key="1">
    <citation type="journal article" date="2021" name="Sci. Rep.">
        <title>The genome of the diatom Chaetoceros tenuissimus carries an ancient integrated fragment of an extant virus.</title>
        <authorList>
            <person name="Hongo Y."/>
            <person name="Kimura K."/>
            <person name="Takaki Y."/>
            <person name="Yoshida Y."/>
            <person name="Baba S."/>
            <person name="Kobayashi G."/>
            <person name="Nagasaki K."/>
            <person name="Hano T."/>
            <person name="Tomaru Y."/>
        </authorList>
    </citation>
    <scope>NUCLEOTIDE SEQUENCE [LARGE SCALE GENOMIC DNA]</scope>
    <source>
        <strain evidence="2 3">NIES-3715</strain>
    </source>
</reference>
<comment type="caution">
    <text evidence="2">The sequence shown here is derived from an EMBL/GenBank/DDBJ whole genome shotgun (WGS) entry which is preliminary data.</text>
</comment>
<dbReference type="AlphaFoldDB" id="A0AAD3CZ47"/>
<dbReference type="EMBL" id="BLLK01000047">
    <property type="protein sequence ID" value="GFH54688.1"/>
    <property type="molecule type" value="Genomic_DNA"/>
</dbReference>
<gene>
    <name evidence="2" type="ORF">CTEN210_11164</name>
</gene>
<sequence length="248" mass="27686">MRQFSSLLAVTAALALPSCHAFTSPSAPSRRILSNDFPSIATSTTATATTLFSSLSGDKIATLSTDTTWRLRFSLNGVPTKNGRKIGELFNVDVQFIEEEGYEPPQGEIKQIVKETNEESNVQYLKVKSGRWQLSEDPEDRKDGLWIWGLFKEPLYPFMLFQIETEEYPLPGEEGDAIQPLTLYAQINHKRDKDTGNVELDAATLNIREVESIKADPFGAAKVDIYEEVKCGQISLRPLLESKIDAIL</sequence>
<evidence type="ECO:0000313" key="2">
    <source>
        <dbReference type="EMBL" id="GFH54688.1"/>
    </source>
</evidence>
<keyword evidence="3" id="KW-1185">Reference proteome</keyword>
<dbReference type="Proteomes" id="UP001054902">
    <property type="component" value="Unassembled WGS sequence"/>
</dbReference>
<keyword evidence="1" id="KW-0732">Signal</keyword>
<organism evidence="2 3">
    <name type="scientific">Chaetoceros tenuissimus</name>
    <dbReference type="NCBI Taxonomy" id="426638"/>
    <lineage>
        <taxon>Eukaryota</taxon>
        <taxon>Sar</taxon>
        <taxon>Stramenopiles</taxon>
        <taxon>Ochrophyta</taxon>
        <taxon>Bacillariophyta</taxon>
        <taxon>Coscinodiscophyceae</taxon>
        <taxon>Chaetocerotophycidae</taxon>
        <taxon>Chaetocerotales</taxon>
        <taxon>Chaetocerotaceae</taxon>
        <taxon>Chaetoceros</taxon>
    </lineage>
</organism>